<sequence>ILADNLLLTANRKKLKLTDFGLAREETVTEMMTAETGTYRWMAPELYSTVTLQRGEKKHYTNKVDVYSFGIVLWELLTNKMPFEGMSNLQAA</sequence>
<name>A0A453M7S7_AEGTS</name>
<dbReference type="InterPro" id="IPR011009">
    <property type="entry name" value="Kinase-like_dom_sf"/>
</dbReference>
<evidence type="ECO:0000313" key="2">
    <source>
        <dbReference type="EnsemblPlants" id="AET5Gv21088300.8"/>
    </source>
</evidence>
<dbReference type="GO" id="GO:0005737">
    <property type="term" value="C:cytoplasm"/>
    <property type="evidence" value="ECO:0007669"/>
    <property type="project" value="TreeGrafter"/>
</dbReference>
<evidence type="ECO:0000259" key="1">
    <source>
        <dbReference type="PROSITE" id="PS50011"/>
    </source>
</evidence>
<dbReference type="Pfam" id="PF00069">
    <property type="entry name" value="Pkinase"/>
    <property type="match status" value="1"/>
</dbReference>
<reference evidence="3" key="1">
    <citation type="journal article" date="2014" name="Science">
        <title>Ancient hybridizations among the ancestral genomes of bread wheat.</title>
        <authorList>
            <consortium name="International Wheat Genome Sequencing Consortium,"/>
            <person name="Marcussen T."/>
            <person name="Sandve S.R."/>
            <person name="Heier L."/>
            <person name="Spannagl M."/>
            <person name="Pfeifer M."/>
            <person name="Jakobsen K.S."/>
            <person name="Wulff B.B."/>
            <person name="Steuernagel B."/>
            <person name="Mayer K.F."/>
            <person name="Olsen O.A."/>
        </authorList>
    </citation>
    <scope>NUCLEOTIDE SEQUENCE [LARGE SCALE GENOMIC DNA]</scope>
    <source>
        <strain evidence="3">cv. AL8/78</strain>
    </source>
</reference>
<dbReference type="PANTHER" id="PTHR23257:SF779">
    <property type="entry name" value="PROTEIN KINASE SUPERFAMILY PROTEIN"/>
    <property type="match status" value="1"/>
</dbReference>
<proteinExistence type="predicted"/>
<evidence type="ECO:0000313" key="3">
    <source>
        <dbReference type="Proteomes" id="UP000015105"/>
    </source>
</evidence>
<keyword evidence="3" id="KW-1185">Reference proteome</keyword>
<reference evidence="2" key="3">
    <citation type="journal article" date="2017" name="Nature">
        <title>Genome sequence of the progenitor of the wheat D genome Aegilops tauschii.</title>
        <authorList>
            <person name="Luo M.C."/>
            <person name="Gu Y.Q."/>
            <person name="Puiu D."/>
            <person name="Wang H."/>
            <person name="Twardziok S.O."/>
            <person name="Deal K.R."/>
            <person name="Huo N."/>
            <person name="Zhu T."/>
            <person name="Wang L."/>
            <person name="Wang Y."/>
            <person name="McGuire P.E."/>
            <person name="Liu S."/>
            <person name="Long H."/>
            <person name="Ramasamy R.K."/>
            <person name="Rodriguez J.C."/>
            <person name="Van S.L."/>
            <person name="Yuan L."/>
            <person name="Wang Z."/>
            <person name="Xia Z."/>
            <person name="Xiao L."/>
            <person name="Anderson O.D."/>
            <person name="Ouyang S."/>
            <person name="Liang Y."/>
            <person name="Zimin A.V."/>
            <person name="Pertea G."/>
            <person name="Qi P."/>
            <person name="Bennetzen J.L."/>
            <person name="Dai X."/>
            <person name="Dawson M.W."/>
            <person name="Muller H.G."/>
            <person name="Kugler K."/>
            <person name="Rivarola-Duarte L."/>
            <person name="Spannagl M."/>
            <person name="Mayer K.F.X."/>
            <person name="Lu F.H."/>
            <person name="Bevan M.W."/>
            <person name="Leroy P."/>
            <person name="Li P."/>
            <person name="You F.M."/>
            <person name="Sun Q."/>
            <person name="Liu Z."/>
            <person name="Lyons E."/>
            <person name="Wicker T."/>
            <person name="Salzberg S.L."/>
            <person name="Devos K.M."/>
            <person name="Dvorak J."/>
        </authorList>
    </citation>
    <scope>NUCLEOTIDE SEQUENCE [LARGE SCALE GENOMIC DNA]</scope>
    <source>
        <strain evidence="2">cv. AL8/78</strain>
    </source>
</reference>
<dbReference type="GO" id="GO:0004672">
    <property type="term" value="F:protein kinase activity"/>
    <property type="evidence" value="ECO:0007669"/>
    <property type="project" value="InterPro"/>
</dbReference>
<dbReference type="EnsemblPlants" id="AET5Gv21088300.8">
    <property type="protein sequence ID" value="AET5Gv21088300.8"/>
    <property type="gene ID" value="AET5Gv21088300"/>
</dbReference>
<organism evidence="2 3">
    <name type="scientific">Aegilops tauschii subsp. strangulata</name>
    <name type="common">Goatgrass</name>
    <dbReference type="NCBI Taxonomy" id="200361"/>
    <lineage>
        <taxon>Eukaryota</taxon>
        <taxon>Viridiplantae</taxon>
        <taxon>Streptophyta</taxon>
        <taxon>Embryophyta</taxon>
        <taxon>Tracheophyta</taxon>
        <taxon>Spermatophyta</taxon>
        <taxon>Magnoliopsida</taxon>
        <taxon>Liliopsida</taxon>
        <taxon>Poales</taxon>
        <taxon>Poaceae</taxon>
        <taxon>BOP clade</taxon>
        <taxon>Pooideae</taxon>
        <taxon>Triticodae</taxon>
        <taxon>Triticeae</taxon>
        <taxon>Triticinae</taxon>
        <taxon>Aegilops</taxon>
    </lineage>
</organism>
<dbReference type="InterPro" id="IPR050167">
    <property type="entry name" value="Ser_Thr_protein_kinase"/>
</dbReference>
<reference evidence="3" key="2">
    <citation type="journal article" date="2017" name="Nat. Plants">
        <title>The Aegilops tauschii genome reveals multiple impacts of transposons.</title>
        <authorList>
            <person name="Zhao G."/>
            <person name="Zou C."/>
            <person name="Li K."/>
            <person name="Wang K."/>
            <person name="Li T."/>
            <person name="Gao L."/>
            <person name="Zhang X."/>
            <person name="Wang H."/>
            <person name="Yang Z."/>
            <person name="Liu X."/>
            <person name="Jiang W."/>
            <person name="Mao L."/>
            <person name="Kong X."/>
            <person name="Jiao Y."/>
            <person name="Jia J."/>
        </authorList>
    </citation>
    <scope>NUCLEOTIDE SEQUENCE [LARGE SCALE GENOMIC DNA]</scope>
    <source>
        <strain evidence="3">cv. AL8/78</strain>
    </source>
</reference>
<dbReference type="GO" id="GO:0007165">
    <property type="term" value="P:signal transduction"/>
    <property type="evidence" value="ECO:0007669"/>
    <property type="project" value="TreeGrafter"/>
</dbReference>
<reference evidence="2" key="5">
    <citation type="journal article" date="2021" name="G3 (Bethesda)">
        <title>Aegilops tauschii genome assembly Aet v5.0 features greater sequence contiguity and improved annotation.</title>
        <authorList>
            <person name="Wang L."/>
            <person name="Zhu T."/>
            <person name="Rodriguez J.C."/>
            <person name="Deal K.R."/>
            <person name="Dubcovsky J."/>
            <person name="McGuire P.E."/>
            <person name="Lux T."/>
            <person name="Spannagl M."/>
            <person name="Mayer K.F.X."/>
            <person name="Baldrich P."/>
            <person name="Meyers B.C."/>
            <person name="Huo N."/>
            <person name="Gu Y.Q."/>
            <person name="Zhou H."/>
            <person name="Devos K.M."/>
            <person name="Bennetzen J.L."/>
            <person name="Unver T."/>
            <person name="Budak H."/>
            <person name="Gulick P.J."/>
            <person name="Galiba G."/>
            <person name="Kalapos B."/>
            <person name="Nelson D.R."/>
            <person name="Li P."/>
            <person name="You F.M."/>
            <person name="Luo M.C."/>
            <person name="Dvorak J."/>
        </authorList>
    </citation>
    <scope>NUCLEOTIDE SEQUENCE [LARGE SCALE GENOMIC DNA]</scope>
    <source>
        <strain evidence="2">cv. AL8/78</strain>
    </source>
</reference>
<dbReference type="PROSITE" id="PS50011">
    <property type="entry name" value="PROTEIN_KINASE_DOM"/>
    <property type="match status" value="1"/>
</dbReference>
<dbReference type="Proteomes" id="UP000015105">
    <property type="component" value="Chromosome 5D"/>
</dbReference>
<accession>A0A453M7S7</accession>
<dbReference type="GO" id="GO:0005524">
    <property type="term" value="F:ATP binding"/>
    <property type="evidence" value="ECO:0007669"/>
    <property type="project" value="InterPro"/>
</dbReference>
<feature type="domain" description="Protein kinase" evidence="1">
    <location>
        <begin position="1"/>
        <end position="92"/>
    </location>
</feature>
<protein>
    <recommendedName>
        <fullName evidence="1">Protein kinase domain-containing protein</fullName>
    </recommendedName>
</protein>
<dbReference type="AlphaFoldDB" id="A0A453M7S7"/>
<reference evidence="2" key="4">
    <citation type="submission" date="2019-03" db="UniProtKB">
        <authorList>
            <consortium name="EnsemblPlants"/>
        </authorList>
    </citation>
    <scope>IDENTIFICATION</scope>
</reference>
<dbReference type="PANTHER" id="PTHR23257">
    <property type="entry name" value="SERINE-THREONINE PROTEIN KINASE"/>
    <property type="match status" value="1"/>
</dbReference>
<dbReference type="Gramene" id="AET5Gv21088300.8">
    <property type="protein sequence ID" value="AET5Gv21088300.8"/>
    <property type="gene ID" value="AET5Gv21088300"/>
</dbReference>
<dbReference type="InterPro" id="IPR000719">
    <property type="entry name" value="Prot_kinase_dom"/>
</dbReference>
<dbReference type="Gene3D" id="1.10.510.10">
    <property type="entry name" value="Transferase(Phosphotransferase) domain 1"/>
    <property type="match status" value="1"/>
</dbReference>
<dbReference type="SUPFAM" id="SSF56112">
    <property type="entry name" value="Protein kinase-like (PK-like)"/>
    <property type="match status" value="1"/>
</dbReference>